<feature type="region of interest" description="Disordered" evidence="1">
    <location>
        <begin position="533"/>
        <end position="569"/>
    </location>
</feature>
<keyword evidence="2" id="KW-0812">Transmembrane</keyword>
<keyword evidence="2" id="KW-1133">Transmembrane helix</keyword>
<feature type="region of interest" description="Disordered" evidence="1">
    <location>
        <begin position="303"/>
        <end position="322"/>
    </location>
</feature>
<feature type="compositionally biased region" description="Polar residues" evidence="1">
    <location>
        <begin position="465"/>
        <end position="499"/>
    </location>
</feature>
<name>A0AAD6J763_DREDA</name>
<feature type="compositionally biased region" description="Polar residues" evidence="1">
    <location>
        <begin position="409"/>
        <end position="425"/>
    </location>
</feature>
<dbReference type="Proteomes" id="UP001221413">
    <property type="component" value="Unassembled WGS sequence"/>
</dbReference>
<dbReference type="AlphaFoldDB" id="A0AAD6J763"/>
<reference evidence="3" key="1">
    <citation type="submission" date="2023-01" db="EMBL/GenBank/DDBJ databases">
        <title>The chitinases involved in constricting ring structure development in the nematode-trapping fungus Drechslerella dactyloides.</title>
        <authorList>
            <person name="Wang R."/>
            <person name="Zhang L."/>
            <person name="Tang P."/>
            <person name="Li S."/>
            <person name="Liang L."/>
        </authorList>
    </citation>
    <scope>NUCLEOTIDE SEQUENCE</scope>
    <source>
        <strain evidence="3">YMF1.00031</strain>
    </source>
</reference>
<evidence type="ECO:0000256" key="1">
    <source>
        <dbReference type="SAM" id="MobiDB-lite"/>
    </source>
</evidence>
<keyword evidence="2" id="KW-0472">Membrane</keyword>
<comment type="caution">
    <text evidence="3">The sequence shown here is derived from an EMBL/GenBank/DDBJ whole genome shotgun (WGS) entry which is preliminary data.</text>
</comment>
<feature type="compositionally biased region" description="Low complexity" evidence="1">
    <location>
        <begin position="309"/>
        <end position="322"/>
    </location>
</feature>
<accession>A0AAD6J763</accession>
<keyword evidence="4" id="KW-1185">Reference proteome</keyword>
<feature type="compositionally biased region" description="Polar residues" evidence="1">
    <location>
        <begin position="75"/>
        <end position="89"/>
    </location>
</feature>
<dbReference type="CDD" id="cd12087">
    <property type="entry name" value="TM_EGFR-like"/>
    <property type="match status" value="1"/>
</dbReference>
<evidence type="ECO:0000313" key="4">
    <source>
        <dbReference type="Proteomes" id="UP001221413"/>
    </source>
</evidence>
<evidence type="ECO:0000256" key="2">
    <source>
        <dbReference type="SAM" id="Phobius"/>
    </source>
</evidence>
<feature type="compositionally biased region" description="Polar residues" evidence="1">
    <location>
        <begin position="272"/>
        <end position="289"/>
    </location>
</feature>
<proteinExistence type="predicted"/>
<feature type="compositionally biased region" description="Polar residues" evidence="1">
    <location>
        <begin position="343"/>
        <end position="358"/>
    </location>
</feature>
<organism evidence="3 4">
    <name type="scientific">Drechslerella dactyloides</name>
    <name type="common">Nematode-trapping fungus</name>
    <name type="synonym">Arthrobotrys dactyloides</name>
    <dbReference type="NCBI Taxonomy" id="74499"/>
    <lineage>
        <taxon>Eukaryota</taxon>
        <taxon>Fungi</taxon>
        <taxon>Dikarya</taxon>
        <taxon>Ascomycota</taxon>
        <taxon>Pezizomycotina</taxon>
        <taxon>Orbiliomycetes</taxon>
        <taxon>Orbiliales</taxon>
        <taxon>Orbiliaceae</taxon>
        <taxon>Drechslerella</taxon>
    </lineage>
</organism>
<feature type="region of interest" description="Disordered" evidence="1">
    <location>
        <begin position="331"/>
        <end position="436"/>
    </location>
</feature>
<feature type="compositionally biased region" description="Polar residues" evidence="1">
    <location>
        <begin position="648"/>
        <end position="661"/>
    </location>
</feature>
<gene>
    <name evidence="3" type="ORF">Dda_2190</name>
</gene>
<dbReference type="EMBL" id="JAQGDS010000002">
    <property type="protein sequence ID" value="KAJ6263622.1"/>
    <property type="molecule type" value="Genomic_DNA"/>
</dbReference>
<feature type="compositionally biased region" description="Low complexity" evidence="1">
    <location>
        <begin position="224"/>
        <end position="243"/>
    </location>
</feature>
<protein>
    <submittedName>
        <fullName evidence="3">Uncharacterized protein</fullName>
    </submittedName>
</protein>
<feature type="region of interest" description="Disordered" evidence="1">
    <location>
        <begin position="73"/>
        <end position="98"/>
    </location>
</feature>
<feature type="region of interest" description="Disordered" evidence="1">
    <location>
        <begin position="170"/>
        <end position="298"/>
    </location>
</feature>
<evidence type="ECO:0000313" key="3">
    <source>
        <dbReference type="EMBL" id="KAJ6263622.1"/>
    </source>
</evidence>
<sequence>MSPVPTANPSDIRLLSATMTASPPSDLPAAESGSASMDKSTIAAISLGVVLFVTLFCGLGFFLWVRRQRQKRYRNSTGDSESNQSTPNGKSVEKRTRRRMRESILQNYLKRVSLTRSLPSIDIKCIGQPKLIQSSQVVNIPKPAHLRSKKKIRSSTIEIPPITGSSLDLAEKASKSSKSSKASKSNSSTASQASQESEGSKNSSNGSSKQSASSKKRPSPPKLSIPSTATSSSSNAVTSTTIAGLNTNIYVPPTPSKTQFAGAPRVHKTSRSVETTKTKTSNASSQTPQFEYYSPEQIRTPSLSRFRFSDPATPSSASASIRSVRSLSWNGHGHDFRPGNPVAKSSNDGNDSPTPLSTSRRKTHNWPRIDTIRDFSRGSLQTHPQTPLALRPTKPFLQPPMPRALSVSPPDSNKSTNGSSVKPVNSSDTDDQIITDDDSVISLYDCSDESLKTRPGGIFNHTERSSSGQTRRTDSTVFSHDSPPNSRIATYDTTPTPTHKLSRALSRTHRDRHIYSCASPRPLPSSDIEIVTKPGESPPYSPVRFQIDDHPTPPKPSYTPDSQDRIDSDNCEDDTYPMEWKLEMERQAAEDEWHRYHARKRGHVKQSPPSGKGSIAPPLPMKAPRTKRVSFSVDTKHPDEFSPKGIAYSTNEVSRTDSTSTMRVSWYSGVPIATEDEGMRMF</sequence>
<feature type="compositionally biased region" description="Low complexity" evidence="1">
    <location>
        <begin position="176"/>
        <end position="213"/>
    </location>
</feature>
<feature type="transmembrane region" description="Helical" evidence="2">
    <location>
        <begin position="42"/>
        <end position="65"/>
    </location>
</feature>
<feature type="region of interest" description="Disordered" evidence="1">
    <location>
        <begin position="451"/>
        <end position="499"/>
    </location>
</feature>
<feature type="region of interest" description="Disordered" evidence="1">
    <location>
        <begin position="599"/>
        <end position="661"/>
    </location>
</feature>